<dbReference type="PROSITE" id="PS00906">
    <property type="entry name" value="UROD_1"/>
    <property type="match status" value="1"/>
</dbReference>
<protein>
    <recommendedName>
        <fullName evidence="3 7">Uroporphyrinogen decarboxylase</fullName>
        <shortName evidence="7">UPD</shortName>
        <shortName evidence="7">URO-D</shortName>
        <ecNumber evidence="3 7">4.1.1.37</ecNumber>
    </recommendedName>
</protein>
<evidence type="ECO:0000256" key="5">
    <source>
        <dbReference type="ARBA" id="ARBA00023239"/>
    </source>
</evidence>
<keyword evidence="13" id="KW-1185">Reference proteome</keyword>
<dbReference type="PROSITE" id="PS00907">
    <property type="entry name" value="UROD_2"/>
    <property type="match status" value="1"/>
</dbReference>
<comment type="function">
    <text evidence="7">Catalyzes the decarboxylation of four acetate groups of uroporphyrinogen-III to yield coproporphyrinogen-III.</text>
</comment>
<dbReference type="RefSeq" id="WP_082125530.1">
    <property type="nucleotide sequence ID" value="NZ_JACHEK010000005.1"/>
</dbReference>
<sequence>MTDKAKISSPPGFQAHAGAEIPIGGSRFVRACLKQPVDRTPVWFLRQAGRYMPEYQAVRRHHTLLEICKQPQLAAEVTITAAEKLDVDAAIIFADLLLPFECMGLDFEFQAGEGPVVHHPVRTADDIARLRTDRAGELGYVAQAIERVVAHFGAPRGVPRQDRLGIIGFCGAPFTLASYMIEGGGSRNYVHTKTLMYRQTDAWRRLLDKLVTVLTQYARQQVEAGADVIQVFDSWAGALSVEDYREFVLPTTKILIREIQSYGVPVIYFGVDTATLLPAMRETQADVLGLDWRTPLDIAWRQLDYSCAVQGNLDPITLFAEPELIRNRVRHILDQAAGKPGHIFNLGHGIVPETPVENVQHVVKFVREYAAEKAIRDQRHV</sequence>
<name>A0A841JVR0_9BACT</name>
<dbReference type="InterPro" id="IPR038071">
    <property type="entry name" value="UROD/MetE-like_sf"/>
</dbReference>
<dbReference type="NCBIfam" id="TIGR01464">
    <property type="entry name" value="hemE"/>
    <property type="match status" value="1"/>
</dbReference>
<comment type="caution">
    <text evidence="7">Lacks conserved residue(s) required for the propagation of feature annotation.</text>
</comment>
<feature type="site" description="Transition state stabilizer" evidence="7">
    <location>
        <position position="95"/>
    </location>
</feature>
<feature type="domain" description="Uroporphyrinogen decarboxylase (URO-D)" evidence="10">
    <location>
        <begin position="41"/>
        <end position="50"/>
    </location>
</feature>
<evidence type="ECO:0000313" key="13">
    <source>
        <dbReference type="Proteomes" id="UP000538666"/>
    </source>
</evidence>
<evidence type="ECO:0000256" key="2">
    <source>
        <dbReference type="ARBA" id="ARBA00009935"/>
    </source>
</evidence>
<dbReference type="PANTHER" id="PTHR21091">
    <property type="entry name" value="METHYLTETRAHYDROFOLATE:HOMOCYSTEINE METHYLTRANSFERASE RELATED"/>
    <property type="match status" value="1"/>
</dbReference>
<comment type="similarity">
    <text evidence="2 7 9">Belongs to the uroporphyrinogen decarboxylase family.</text>
</comment>
<evidence type="ECO:0000259" key="10">
    <source>
        <dbReference type="PROSITE" id="PS00906"/>
    </source>
</evidence>
<evidence type="ECO:0000256" key="9">
    <source>
        <dbReference type="RuleBase" id="RU004169"/>
    </source>
</evidence>
<comment type="subunit">
    <text evidence="7">Homodimer.</text>
</comment>
<comment type="subcellular location">
    <subcellularLocation>
        <location evidence="7">Cytoplasm</location>
    </subcellularLocation>
</comment>
<keyword evidence="4 7" id="KW-0210">Decarboxylase</keyword>
<evidence type="ECO:0000256" key="8">
    <source>
        <dbReference type="RuleBase" id="RU000554"/>
    </source>
</evidence>
<gene>
    <name evidence="7" type="primary">hemE</name>
    <name evidence="12" type="ORF">HNQ77_002581</name>
</gene>
<dbReference type="AlphaFoldDB" id="A0A841JVR0"/>
<dbReference type="Proteomes" id="UP000538666">
    <property type="component" value="Unassembled WGS sequence"/>
</dbReference>
<dbReference type="GO" id="GO:0004853">
    <property type="term" value="F:uroporphyrinogen decarboxylase activity"/>
    <property type="evidence" value="ECO:0007669"/>
    <property type="project" value="UniProtKB-UniRule"/>
</dbReference>
<feature type="binding site" evidence="7">
    <location>
        <position position="348"/>
    </location>
    <ligand>
        <name>substrate</name>
    </ligand>
</feature>
<dbReference type="GO" id="GO:0005829">
    <property type="term" value="C:cytosol"/>
    <property type="evidence" value="ECO:0007669"/>
    <property type="project" value="TreeGrafter"/>
</dbReference>
<feature type="binding site" evidence="7">
    <location>
        <position position="95"/>
    </location>
    <ligand>
        <name>substrate</name>
    </ligand>
</feature>
<feature type="binding site" evidence="7">
    <location>
        <position position="179"/>
    </location>
    <ligand>
        <name>substrate</name>
    </ligand>
</feature>
<dbReference type="Pfam" id="PF01208">
    <property type="entry name" value="URO-D"/>
    <property type="match status" value="1"/>
</dbReference>
<evidence type="ECO:0000313" key="12">
    <source>
        <dbReference type="EMBL" id="MBB6144625.1"/>
    </source>
</evidence>
<evidence type="ECO:0000256" key="6">
    <source>
        <dbReference type="ARBA" id="ARBA00023244"/>
    </source>
</evidence>
<keyword evidence="7" id="KW-0963">Cytoplasm</keyword>
<dbReference type="InterPro" id="IPR006361">
    <property type="entry name" value="Uroporphyrinogen_deCO2ase_HemE"/>
</dbReference>
<evidence type="ECO:0000256" key="3">
    <source>
        <dbReference type="ARBA" id="ARBA00012288"/>
    </source>
</evidence>
<comment type="caution">
    <text evidence="12">The sequence shown here is derived from an EMBL/GenBank/DDBJ whole genome shotgun (WGS) entry which is preliminary data.</text>
</comment>
<evidence type="ECO:0000256" key="1">
    <source>
        <dbReference type="ARBA" id="ARBA00004804"/>
    </source>
</evidence>
<dbReference type="HAMAP" id="MF_00218">
    <property type="entry name" value="URO_D"/>
    <property type="match status" value="1"/>
</dbReference>
<accession>A0A841JVR0</accession>
<dbReference type="EC" id="4.1.1.37" evidence="3 7"/>
<dbReference type="EMBL" id="JACHEK010000005">
    <property type="protein sequence ID" value="MBB6144625.1"/>
    <property type="molecule type" value="Genomic_DNA"/>
</dbReference>
<proteinExistence type="inferred from homology"/>
<feature type="binding site" evidence="7">
    <location>
        <begin position="46"/>
        <end position="50"/>
    </location>
    <ligand>
        <name>substrate</name>
    </ligand>
</feature>
<dbReference type="UniPathway" id="UPA00251">
    <property type="reaction ID" value="UER00321"/>
</dbReference>
<dbReference type="GO" id="GO:0006782">
    <property type="term" value="P:protoporphyrinogen IX biosynthetic process"/>
    <property type="evidence" value="ECO:0007669"/>
    <property type="project" value="UniProtKB-UniRule"/>
</dbReference>
<reference evidence="12 13" key="1">
    <citation type="submission" date="2020-08" db="EMBL/GenBank/DDBJ databases">
        <title>Genomic Encyclopedia of Type Strains, Phase IV (KMG-IV): sequencing the most valuable type-strain genomes for metagenomic binning, comparative biology and taxonomic classification.</title>
        <authorList>
            <person name="Goeker M."/>
        </authorList>
    </citation>
    <scope>NUCLEOTIDE SEQUENCE [LARGE SCALE GENOMIC DNA]</scope>
    <source>
        <strain evidence="12 13">DSM 103733</strain>
    </source>
</reference>
<comment type="catalytic activity">
    <reaction evidence="7 8">
        <text>uroporphyrinogen III + 4 H(+) = coproporphyrinogen III + 4 CO2</text>
        <dbReference type="Rhea" id="RHEA:19865"/>
        <dbReference type="ChEBI" id="CHEBI:15378"/>
        <dbReference type="ChEBI" id="CHEBI:16526"/>
        <dbReference type="ChEBI" id="CHEBI:57308"/>
        <dbReference type="ChEBI" id="CHEBI:57309"/>
        <dbReference type="EC" id="4.1.1.37"/>
    </reaction>
</comment>
<dbReference type="Gene3D" id="3.20.20.210">
    <property type="match status" value="1"/>
</dbReference>
<feature type="domain" description="Uroporphyrinogen decarboxylase (URO-D)" evidence="11">
    <location>
        <begin position="167"/>
        <end position="183"/>
    </location>
</feature>
<dbReference type="InterPro" id="IPR000257">
    <property type="entry name" value="Uroporphyrinogen_deCOase"/>
</dbReference>
<evidence type="ECO:0000256" key="7">
    <source>
        <dbReference type="HAMAP-Rule" id="MF_00218"/>
    </source>
</evidence>
<keyword evidence="6 7" id="KW-0627">Porphyrin biosynthesis</keyword>
<evidence type="ECO:0000256" key="4">
    <source>
        <dbReference type="ARBA" id="ARBA00022793"/>
    </source>
</evidence>
<dbReference type="CDD" id="cd00717">
    <property type="entry name" value="URO-D"/>
    <property type="match status" value="1"/>
</dbReference>
<dbReference type="OrthoDB" id="9806656at2"/>
<dbReference type="PANTHER" id="PTHR21091:SF169">
    <property type="entry name" value="UROPORPHYRINOGEN DECARBOXYLASE"/>
    <property type="match status" value="1"/>
</dbReference>
<evidence type="ECO:0000259" key="11">
    <source>
        <dbReference type="PROSITE" id="PS00907"/>
    </source>
</evidence>
<organism evidence="12 13">
    <name type="scientific">Silvibacterium bohemicum</name>
    <dbReference type="NCBI Taxonomy" id="1577686"/>
    <lineage>
        <taxon>Bacteria</taxon>
        <taxon>Pseudomonadati</taxon>
        <taxon>Acidobacteriota</taxon>
        <taxon>Terriglobia</taxon>
        <taxon>Terriglobales</taxon>
        <taxon>Acidobacteriaceae</taxon>
        <taxon>Silvibacterium</taxon>
    </lineage>
</organism>
<keyword evidence="5 7" id="KW-0456">Lyase</keyword>
<feature type="binding site" evidence="7">
    <location>
        <position position="234"/>
    </location>
    <ligand>
        <name>substrate</name>
    </ligand>
</feature>
<comment type="pathway">
    <text evidence="1 7 8">Porphyrin-containing compound metabolism; protoporphyrin-IX biosynthesis; coproporphyrinogen-III from 5-aminolevulinate: step 4/4.</text>
</comment>
<dbReference type="SUPFAM" id="SSF51726">
    <property type="entry name" value="UROD/MetE-like"/>
    <property type="match status" value="1"/>
</dbReference>